<gene>
    <name evidence="1" type="ORF">AB1300_04390</name>
</gene>
<comment type="caution">
    <text evidence="1">The sequence shown here is derived from an EMBL/GenBank/DDBJ whole genome shotgun (WGS) entry which is preliminary data.</text>
</comment>
<evidence type="ECO:0000313" key="1">
    <source>
        <dbReference type="EMBL" id="MEX3744365.1"/>
    </source>
</evidence>
<dbReference type="InterPro" id="IPR015813">
    <property type="entry name" value="Pyrv/PenolPyrv_kinase-like_dom"/>
</dbReference>
<reference evidence="1 2" key="1">
    <citation type="submission" date="2024-07" db="EMBL/GenBank/DDBJ databases">
        <title>Characterization of a bacterium isolated from hydrolysated instant sea cucumber by whole-genome sequencing and metabolomics.</title>
        <authorList>
            <person name="Luo X."/>
            <person name="Zhang Z."/>
            <person name="Zheng Z."/>
            <person name="Zhang W."/>
            <person name="Ming T."/>
            <person name="Jiao L."/>
            <person name="Su X."/>
            <person name="Kong F."/>
            <person name="Xu J."/>
        </authorList>
    </citation>
    <scope>NUCLEOTIDE SEQUENCE [LARGE SCALE GENOMIC DNA]</scope>
    <source>
        <strain evidence="1 2">XL-2024</strain>
    </source>
</reference>
<name>A0ABV3VU00_9BACI</name>
<dbReference type="Proteomes" id="UP001558534">
    <property type="component" value="Unassembled WGS sequence"/>
</dbReference>
<sequence length="50" mass="5648">MEDIRKTTKFFNKKIYSDTLEFLMDTHNGLSAKVVEEVGLNGIWASGLSI</sequence>
<dbReference type="EMBL" id="JBFRHK010000002">
    <property type="protein sequence ID" value="MEX3744365.1"/>
    <property type="molecule type" value="Genomic_DNA"/>
</dbReference>
<dbReference type="SUPFAM" id="SSF51621">
    <property type="entry name" value="Phosphoenolpyruvate/pyruvate domain"/>
    <property type="match status" value="1"/>
</dbReference>
<dbReference type="RefSeq" id="WP_368635366.1">
    <property type="nucleotide sequence ID" value="NZ_JBFRHK010000002.1"/>
</dbReference>
<accession>A0ABV3VU00</accession>
<evidence type="ECO:0000313" key="2">
    <source>
        <dbReference type="Proteomes" id="UP001558534"/>
    </source>
</evidence>
<keyword evidence="2" id="KW-1185">Reference proteome</keyword>
<proteinExistence type="predicted"/>
<organism evidence="1 2">
    <name type="scientific">Lysinibacillus xylanilyticus</name>
    <dbReference type="NCBI Taxonomy" id="582475"/>
    <lineage>
        <taxon>Bacteria</taxon>
        <taxon>Bacillati</taxon>
        <taxon>Bacillota</taxon>
        <taxon>Bacilli</taxon>
        <taxon>Bacillales</taxon>
        <taxon>Bacillaceae</taxon>
        <taxon>Lysinibacillus</taxon>
    </lineage>
</organism>
<protein>
    <submittedName>
        <fullName evidence="1">Uncharacterized protein</fullName>
    </submittedName>
</protein>